<evidence type="ECO:0000313" key="2">
    <source>
        <dbReference type="Proteomes" id="UP000425960"/>
    </source>
</evidence>
<reference evidence="1 2" key="1">
    <citation type="submission" date="2019-11" db="EMBL/GenBank/DDBJ databases">
        <title>Comparative genomics of hydrocarbon-degrading Desulfosarcina strains.</title>
        <authorList>
            <person name="Watanabe M."/>
            <person name="Kojima H."/>
            <person name="Fukui M."/>
        </authorList>
    </citation>
    <scope>NUCLEOTIDE SEQUENCE [LARGE SCALE GENOMIC DNA]</scope>
    <source>
        <strain evidence="1 2">28bB2T</strain>
    </source>
</reference>
<proteinExistence type="predicted"/>
<sequence length="68" mass="8110">MVKPHRIFLSPSTMVTIEDIRPDFCRPDQIVKTDDLVDFLQEYYQLRKLAFEIVKRIPGLEICRVMKL</sequence>
<gene>
    <name evidence="1" type="ORF">DSCO28_50640</name>
</gene>
<dbReference type="EMBL" id="AP021876">
    <property type="protein sequence ID" value="BBO84498.1"/>
    <property type="molecule type" value="Genomic_DNA"/>
</dbReference>
<accession>A0A5K7ZW97</accession>
<protein>
    <submittedName>
        <fullName evidence="1">Uncharacterized protein</fullName>
    </submittedName>
</protein>
<name>A0A5K7ZW97_9BACT</name>
<dbReference type="Proteomes" id="UP000425960">
    <property type="component" value="Chromosome"/>
</dbReference>
<organism evidence="1 2">
    <name type="scientific">Desulfosarcina ovata subsp. sediminis</name>
    <dbReference type="NCBI Taxonomy" id="885957"/>
    <lineage>
        <taxon>Bacteria</taxon>
        <taxon>Pseudomonadati</taxon>
        <taxon>Thermodesulfobacteriota</taxon>
        <taxon>Desulfobacteria</taxon>
        <taxon>Desulfobacterales</taxon>
        <taxon>Desulfosarcinaceae</taxon>
        <taxon>Desulfosarcina</taxon>
    </lineage>
</organism>
<evidence type="ECO:0000313" key="1">
    <source>
        <dbReference type="EMBL" id="BBO84498.1"/>
    </source>
</evidence>
<dbReference type="AlphaFoldDB" id="A0A5K7ZW97"/>
<dbReference type="KEGG" id="dov:DSCO28_50640"/>